<dbReference type="EMBL" id="JAERTY010000001">
    <property type="protein sequence ID" value="MBL1407242.1"/>
    <property type="molecule type" value="Genomic_DNA"/>
</dbReference>
<gene>
    <name evidence="2" type="ORF">JKG61_00610</name>
</gene>
<accession>A0ABS1QZM9</accession>
<protein>
    <recommendedName>
        <fullName evidence="4">Lipoprotein</fullName>
    </recommendedName>
</protein>
<comment type="caution">
    <text evidence="2">The sequence shown here is derived from an EMBL/GenBank/DDBJ whole genome shotgun (WGS) entry which is preliminary data.</text>
</comment>
<dbReference type="RefSeq" id="WP_202101060.1">
    <property type="nucleotide sequence ID" value="NZ_JAERTY010000001.1"/>
</dbReference>
<evidence type="ECO:0000256" key="1">
    <source>
        <dbReference type="SAM" id="SignalP"/>
    </source>
</evidence>
<feature type="signal peptide" evidence="1">
    <location>
        <begin position="1"/>
        <end position="26"/>
    </location>
</feature>
<dbReference type="Pfam" id="PF16141">
    <property type="entry name" value="GH18_BT1044-like"/>
    <property type="match status" value="1"/>
</dbReference>
<feature type="chain" id="PRO_5047486261" description="Lipoprotein" evidence="1">
    <location>
        <begin position="27"/>
        <end position="342"/>
    </location>
</feature>
<name>A0ABS1QZM9_9SPHI</name>
<keyword evidence="3" id="KW-1185">Reference proteome</keyword>
<keyword evidence="1" id="KW-0732">Signal</keyword>
<reference evidence="2 3" key="1">
    <citation type="submission" date="2021-01" db="EMBL/GenBank/DDBJ databases">
        <title>C459-1 draft genome sequence.</title>
        <authorList>
            <person name="Zhang X.-F."/>
        </authorList>
    </citation>
    <scope>NUCLEOTIDE SEQUENCE [LARGE SCALE GENOMIC DNA]</scope>
    <source>
        <strain evidence="3">C459-1</strain>
    </source>
</reference>
<dbReference type="Proteomes" id="UP000625283">
    <property type="component" value="Unassembled WGS sequence"/>
</dbReference>
<evidence type="ECO:0000313" key="2">
    <source>
        <dbReference type="EMBL" id="MBL1407242.1"/>
    </source>
</evidence>
<dbReference type="InterPro" id="IPR032320">
    <property type="entry name" value="GH18_BT1044-like"/>
</dbReference>
<proteinExistence type="predicted"/>
<evidence type="ECO:0000313" key="3">
    <source>
        <dbReference type="Proteomes" id="UP000625283"/>
    </source>
</evidence>
<organism evidence="2 3">
    <name type="scientific">Sphingobacterium faecale</name>
    <dbReference type="NCBI Taxonomy" id="2803775"/>
    <lineage>
        <taxon>Bacteria</taxon>
        <taxon>Pseudomonadati</taxon>
        <taxon>Bacteroidota</taxon>
        <taxon>Sphingobacteriia</taxon>
        <taxon>Sphingobacteriales</taxon>
        <taxon>Sphingobacteriaceae</taxon>
        <taxon>Sphingobacterium</taxon>
    </lineage>
</organism>
<sequence length="342" mass="38427">MNLAILKIKRYSIAILLGAILANATACKEWTEVKPLDLSSPDMEQQNPSLYTKYLEDLRAYKNTAHKVNMGWFNNLNKEPSGQGQHISKVPDSLDFIILEHPLSLVDREISEMTELLNKKATKTIYEIDFSAIKTAFVKKDDKNLVFEDFVKDTVTSILNTTARFPYQGLIVSYQGKELSHLTASEKNQLEAEENLFFGLVHPWFVKNAGKTAIFKGSPQYLINRDILQEVKYIILPTESAVDLGGLSYALLSAMTTNVPTDRFVVSTSMTSYKADESKLGYFLDGSRAALATAQWAASVQNGVQIQGVGYKNLPYDYFNVLKSYQYSRQAIQITNPAMKTK</sequence>
<evidence type="ECO:0008006" key="4">
    <source>
        <dbReference type="Google" id="ProtNLM"/>
    </source>
</evidence>